<reference evidence="4" key="1">
    <citation type="journal article" date="2015" name="Genome Announc.">
        <title>Draft Genome Sequence of Tolypothrix boutellei Strain VB521301.</title>
        <authorList>
            <person name="Chandrababunaidu M.M."/>
            <person name="Singh D."/>
            <person name="Sen D."/>
            <person name="Bhan S."/>
            <person name="Das S."/>
            <person name="Gupta A."/>
            <person name="Adhikary S.P."/>
            <person name="Tripathy S."/>
        </authorList>
    </citation>
    <scope>NUCLEOTIDE SEQUENCE</scope>
    <source>
        <strain evidence="4">VB521301</strain>
    </source>
</reference>
<dbReference type="Gene3D" id="3.40.630.40">
    <property type="entry name" value="Zn-dependent exopeptidases"/>
    <property type="match status" value="1"/>
</dbReference>
<reference evidence="3" key="2">
    <citation type="submission" date="2019-11" db="EMBL/GenBank/DDBJ databases">
        <title>Improved Assembly of Tolypothrix boutellei genome.</title>
        <authorList>
            <person name="Sarangi A.N."/>
            <person name="Mukherjee M."/>
            <person name="Ghosh S."/>
            <person name="Singh D."/>
            <person name="Das A."/>
            <person name="Kant S."/>
            <person name="Prusty A."/>
            <person name="Tripathy S."/>
        </authorList>
    </citation>
    <scope>NUCLEOTIDE SEQUENCE</scope>
    <source>
        <strain evidence="3">VB521301</strain>
    </source>
</reference>
<dbReference type="GO" id="GO:0030288">
    <property type="term" value="C:outer membrane-bounded periplasmic space"/>
    <property type="evidence" value="ECO:0007669"/>
    <property type="project" value="TreeGrafter"/>
</dbReference>
<organism evidence="4">
    <name type="scientific">Tolypothrix bouteillei VB521301</name>
    <dbReference type="NCBI Taxonomy" id="1479485"/>
    <lineage>
        <taxon>Bacteria</taxon>
        <taxon>Bacillati</taxon>
        <taxon>Cyanobacteriota</taxon>
        <taxon>Cyanophyceae</taxon>
        <taxon>Nostocales</taxon>
        <taxon>Tolypothrichaceae</taxon>
        <taxon>Tolypothrix</taxon>
    </lineage>
</organism>
<dbReference type="EMBL" id="JHEG04000001">
    <property type="protein sequence ID" value="KAF3888077.1"/>
    <property type="molecule type" value="Genomic_DNA"/>
</dbReference>
<dbReference type="SMART" id="SM00646">
    <property type="entry name" value="Ami_3"/>
    <property type="match status" value="1"/>
</dbReference>
<dbReference type="InterPro" id="IPR050695">
    <property type="entry name" value="N-acetylmuramoyl_amidase_3"/>
</dbReference>
<dbReference type="AlphaFoldDB" id="A0A0C1RBM6"/>
<dbReference type="PANTHER" id="PTHR30404:SF0">
    <property type="entry name" value="N-ACETYLMURAMOYL-L-ALANINE AMIDASE AMIC"/>
    <property type="match status" value="1"/>
</dbReference>
<sequence>MKIAIDIGHNCPPDTGARGIQIEDKLTLDVGTKVISKLKDLGHEVVSCKPSQADTVRESLAKRCETANNAQADTFVSIHFNAFNGQAYGTEVYAMSDAGRKIAQSVLNEIAKLGFVNRGVKDGSHLYVIKNTNMPAILVECCFIDSQKDMNLLDTDTMSSAIVKGITA</sequence>
<evidence type="ECO:0000256" key="1">
    <source>
        <dbReference type="ARBA" id="ARBA00022801"/>
    </source>
</evidence>
<dbReference type="EMBL" id="JHEG02000019">
    <property type="protein sequence ID" value="KIE12988.1"/>
    <property type="molecule type" value="Genomic_DNA"/>
</dbReference>
<name>A0A0C1RBM6_9CYAN</name>
<gene>
    <name evidence="4" type="ORF">DA73_0205960</name>
    <name evidence="3" type="ORF">DA73_0400023225</name>
</gene>
<dbReference type="OrthoDB" id="9763643at2"/>
<keyword evidence="1" id="KW-0378">Hydrolase</keyword>
<dbReference type="Pfam" id="PF01520">
    <property type="entry name" value="Amidase_3"/>
    <property type="match status" value="1"/>
</dbReference>
<proteinExistence type="predicted"/>
<feature type="domain" description="MurNAc-LAA" evidence="2">
    <location>
        <begin position="64"/>
        <end position="167"/>
    </location>
</feature>
<dbReference type="GO" id="GO:0008745">
    <property type="term" value="F:N-acetylmuramoyl-L-alanine amidase activity"/>
    <property type="evidence" value="ECO:0007669"/>
    <property type="project" value="InterPro"/>
</dbReference>
<dbReference type="InterPro" id="IPR002508">
    <property type="entry name" value="MurNAc-LAA_cat"/>
</dbReference>
<evidence type="ECO:0000259" key="2">
    <source>
        <dbReference type="SMART" id="SM00646"/>
    </source>
</evidence>
<evidence type="ECO:0000313" key="3">
    <source>
        <dbReference type="EMBL" id="KAF3888077.1"/>
    </source>
</evidence>
<accession>A0A0C1RBM6</accession>
<dbReference type="SUPFAM" id="SSF53187">
    <property type="entry name" value="Zn-dependent exopeptidases"/>
    <property type="match status" value="1"/>
</dbReference>
<protein>
    <submittedName>
        <fullName evidence="4">N-acetylmuramoyl-L-alanine amidase</fullName>
    </submittedName>
</protein>
<dbReference type="GO" id="GO:0009253">
    <property type="term" value="P:peptidoglycan catabolic process"/>
    <property type="evidence" value="ECO:0007669"/>
    <property type="project" value="InterPro"/>
</dbReference>
<dbReference type="CDD" id="cd02696">
    <property type="entry name" value="MurNAc-LAA"/>
    <property type="match status" value="1"/>
</dbReference>
<comment type="caution">
    <text evidence="4">The sequence shown here is derived from an EMBL/GenBank/DDBJ whole genome shotgun (WGS) entry which is preliminary data.</text>
</comment>
<keyword evidence="5" id="KW-1185">Reference proteome</keyword>
<evidence type="ECO:0000313" key="5">
    <source>
        <dbReference type="Proteomes" id="UP000029738"/>
    </source>
</evidence>
<dbReference type="PANTHER" id="PTHR30404">
    <property type="entry name" value="N-ACETYLMURAMOYL-L-ALANINE AMIDASE"/>
    <property type="match status" value="1"/>
</dbReference>
<dbReference type="Proteomes" id="UP000029738">
    <property type="component" value="Unassembled WGS sequence"/>
</dbReference>
<evidence type="ECO:0000313" key="4">
    <source>
        <dbReference type="EMBL" id="KIE12988.1"/>
    </source>
</evidence>
<dbReference type="STRING" id="1479485.DA73_0205960"/>